<feature type="compositionally biased region" description="Polar residues" evidence="6">
    <location>
        <begin position="173"/>
        <end position="182"/>
    </location>
</feature>
<evidence type="ECO:0000313" key="9">
    <source>
        <dbReference type="Ensembl" id="ENSHCOP00000010267.1"/>
    </source>
</evidence>
<evidence type="ECO:0000259" key="8">
    <source>
        <dbReference type="PROSITE" id="PS50056"/>
    </source>
</evidence>
<dbReference type="GO" id="GO:0005737">
    <property type="term" value="C:cytoplasm"/>
    <property type="evidence" value="ECO:0007669"/>
    <property type="project" value="TreeGrafter"/>
</dbReference>
<evidence type="ECO:0000313" key="10">
    <source>
        <dbReference type="Proteomes" id="UP000264820"/>
    </source>
</evidence>
<reference evidence="9" key="1">
    <citation type="submission" date="2025-08" db="UniProtKB">
        <authorList>
            <consortium name="Ensembl"/>
        </authorList>
    </citation>
    <scope>IDENTIFICATION</scope>
</reference>
<dbReference type="CDD" id="cd14514">
    <property type="entry name" value="DUSP14-like"/>
    <property type="match status" value="1"/>
</dbReference>
<dbReference type="Pfam" id="PF00782">
    <property type="entry name" value="DSPc"/>
    <property type="match status" value="1"/>
</dbReference>
<dbReference type="InterPro" id="IPR020422">
    <property type="entry name" value="TYR_PHOSPHATASE_DUAL_dom"/>
</dbReference>
<dbReference type="PROSITE" id="PS50054">
    <property type="entry name" value="TYR_PHOSPHATASE_DUAL"/>
    <property type="match status" value="1"/>
</dbReference>
<dbReference type="SMART" id="SM00195">
    <property type="entry name" value="DSPc"/>
    <property type="match status" value="1"/>
</dbReference>
<evidence type="ECO:0000256" key="2">
    <source>
        <dbReference type="ARBA" id="ARBA00022801"/>
    </source>
</evidence>
<dbReference type="SUPFAM" id="SSF52799">
    <property type="entry name" value="(Phosphotyrosine protein) phosphatases II"/>
    <property type="match status" value="1"/>
</dbReference>
<sequence length="217" mass="24343">MSLCEITPTLFLGGADAALNGAMVTRKGITLMVNATLNHPCPVYPGVQFLRVPVRDLPDARLGDHFDPVGRRIHSNRTGGTLVYCAAGRSRSPALIMAYLMRYRGVTLRQAHLWVRNSRPCVSINIGFWEQLLSYERRLYGDNTVRIEPTLPVAETRLPSALSRYRWSDKSHQQSPVVTSQHRSPRWPVGTSRHKLTSKLLGLQFVTSLERLNKSPG</sequence>
<dbReference type="AlphaFoldDB" id="A0A3Q2Y0F7"/>
<dbReference type="Gene3D" id="3.90.190.10">
    <property type="entry name" value="Protein tyrosine phosphatase superfamily"/>
    <property type="match status" value="1"/>
</dbReference>
<dbReference type="InterPro" id="IPR052103">
    <property type="entry name" value="Dual_spec_Phospatases"/>
</dbReference>
<feature type="domain" description="Tyrosine specific protein phosphatases" evidence="8">
    <location>
        <begin position="64"/>
        <end position="120"/>
    </location>
</feature>
<dbReference type="PANTHER" id="PTHR45961:SF1">
    <property type="entry name" value="DUAL SPECIFICITY PROTEIN PHOSPHATASE 18 ISOFORM X1"/>
    <property type="match status" value="1"/>
</dbReference>
<dbReference type="GeneTree" id="ENSGT00940000165563"/>
<dbReference type="Proteomes" id="UP000264820">
    <property type="component" value="Unplaced"/>
</dbReference>
<dbReference type="Ensembl" id="ENSHCOT00000016631.1">
    <property type="protein sequence ID" value="ENSHCOP00000010267.1"/>
    <property type="gene ID" value="ENSHCOG00000012841.1"/>
</dbReference>
<dbReference type="GO" id="GO:0017017">
    <property type="term" value="F:MAP kinase tyrosine/serine/threonine phosphatase activity"/>
    <property type="evidence" value="ECO:0007669"/>
    <property type="project" value="InterPro"/>
</dbReference>
<dbReference type="PANTHER" id="PTHR45961">
    <property type="entry name" value="IP21249P"/>
    <property type="match status" value="1"/>
</dbReference>
<comment type="similarity">
    <text evidence="1">Belongs to the protein-tyrosine phosphatase family. Non-receptor class dual specificity subfamily.</text>
</comment>
<accession>A0A3Q2Y0F7</accession>
<evidence type="ECO:0000256" key="1">
    <source>
        <dbReference type="ARBA" id="ARBA00008601"/>
    </source>
</evidence>
<evidence type="ECO:0000259" key="7">
    <source>
        <dbReference type="PROSITE" id="PS50054"/>
    </source>
</evidence>
<evidence type="ECO:0000256" key="6">
    <source>
        <dbReference type="SAM" id="MobiDB-lite"/>
    </source>
</evidence>
<dbReference type="InterPro" id="IPR000387">
    <property type="entry name" value="Tyr_Pase_dom"/>
</dbReference>
<comment type="catalytic activity">
    <reaction evidence="4">
        <text>O-phospho-L-seryl-[protein] + H2O = L-seryl-[protein] + phosphate</text>
        <dbReference type="Rhea" id="RHEA:20629"/>
        <dbReference type="Rhea" id="RHEA-COMP:9863"/>
        <dbReference type="Rhea" id="RHEA-COMP:11604"/>
        <dbReference type="ChEBI" id="CHEBI:15377"/>
        <dbReference type="ChEBI" id="CHEBI:29999"/>
        <dbReference type="ChEBI" id="CHEBI:43474"/>
        <dbReference type="ChEBI" id="CHEBI:83421"/>
        <dbReference type="EC" id="3.1.3.16"/>
    </reaction>
</comment>
<comment type="catalytic activity">
    <reaction evidence="5">
        <text>O-phospho-L-threonyl-[protein] + H2O = L-threonyl-[protein] + phosphate</text>
        <dbReference type="Rhea" id="RHEA:47004"/>
        <dbReference type="Rhea" id="RHEA-COMP:11060"/>
        <dbReference type="Rhea" id="RHEA-COMP:11605"/>
        <dbReference type="ChEBI" id="CHEBI:15377"/>
        <dbReference type="ChEBI" id="CHEBI:30013"/>
        <dbReference type="ChEBI" id="CHEBI:43474"/>
        <dbReference type="ChEBI" id="CHEBI:61977"/>
        <dbReference type="EC" id="3.1.3.16"/>
    </reaction>
</comment>
<protein>
    <submittedName>
        <fullName evidence="9">Si:ch1073-184j22.2</fullName>
    </submittedName>
</protein>
<dbReference type="PROSITE" id="PS50056">
    <property type="entry name" value="TYR_PHOSPHATASE_2"/>
    <property type="match status" value="1"/>
</dbReference>
<dbReference type="STRING" id="109280.ENSHCOP00000010267"/>
<dbReference type="InterPro" id="IPR029021">
    <property type="entry name" value="Prot-tyrosine_phosphatase-like"/>
</dbReference>
<dbReference type="RefSeq" id="XP_019730603.1">
    <property type="nucleotide sequence ID" value="XM_019875044.1"/>
</dbReference>
<evidence type="ECO:0000256" key="3">
    <source>
        <dbReference type="ARBA" id="ARBA00022912"/>
    </source>
</evidence>
<dbReference type="GO" id="GO:0004722">
    <property type="term" value="F:protein serine/threonine phosphatase activity"/>
    <property type="evidence" value="ECO:0007669"/>
    <property type="project" value="UniProtKB-EC"/>
</dbReference>
<dbReference type="PRINTS" id="PR01910">
    <property type="entry name" value="ADSPHPHTASEB"/>
</dbReference>
<keyword evidence="10" id="KW-1185">Reference proteome</keyword>
<evidence type="ECO:0000256" key="5">
    <source>
        <dbReference type="ARBA" id="ARBA00048336"/>
    </source>
</evidence>
<dbReference type="InterPro" id="IPR020420">
    <property type="entry name" value="Atypical_DUSP_subfamB"/>
</dbReference>
<organism evidence="9 10">
    <name type="scientific">Hippocampus comes</name>
    <name type="common">Tiger tail seahorse</name>
    <dbReference type="NCBI Taxonomy" id="109280"/>
    <lineage>
        <taxon>Eukaryota</taxon>
        <taxon>Metazoa</taxon>
        <taxon>Chordata</taxon>
        <taxon>Craniata</taxon>
        <taxon>Vertebrata</taxon>
        <taxon>Euteleostomi</taxon>
        <taxon>Actinopterygii</taxon>
        <taxon>Neopterygii</taxon>
        <taxon>Teleostei</taxon>
        <taxon>Neoteleostei</taxon>
        <taxon>Acanthomorphata</taxon>
        <taxon>Syngnathiaria</taxon>
        <taxon>Syngnathiformes</taxon>
        <taxon>Syngnathoidei</taxon>
        <taxon>Syngnathidae</taxon>
        <taxon>Hippocampus</taxon>
    </lineage>
</organism>
<keyword evidence="2" id="KW-0378">Hydrolase</keyword>
<name>A0A3Q2Y0F7_HIPCM</name>
<dbReference type="GeneID" id="109518899"/>
<evidence type="ECO:0000256" key="4">
    <source>
        <dbReference type="ARBA" id="ARBA00047761"/>
    </source>
</evidence>
<feature type="domain" description="Tyrosine-protein phosphatase" evidence="7">
    <location>
        <begin position="1"/>
        <end position="141"/>
    </location>
</feature>
<reference evidence="9" key="2">
    <citation type="submission" date="2025-09" db="UniProtKB">
        <authorList>
            <consortium name="Ensembl"/>
        </authorList>
    </citation>
    <scope>IDENTIFICATION</scope>
</reference>
<dbReference type="KEGG" id="hcq:109518899"/>
<dbReference type="PRINTS" id="PR01908">
    <property type="entry name" value="ADSPHPHTASE"/>
</dbReference>
<dbReference type="OrthoDB" id="285418at2759"/>
<dbReference type="OMA" id="HACPAYP"/>
<keyword evidence="3" id="KW-0904">Protein phosphatase</keyword>
<proteinExistence type="inferred from homology"/>
<feature type="region of interest" description="Disordered" evidence="6">
    <location>
        <begin position="172"/>
        <end position="191"/>
    </location>
</feature>
<dbReference type="InterPro" id="IPR000340">
    <property type="entry name" value="Dual-sp_phosphatase_cat-dom"/>
</dbReference>